<organism evidence="1 2">
    <name type="scientific">Trichogramma brassicae</name>
    <dbReference type="NCBI Taxonomy" id="86971"/>
    <lineage>
        <taxon>Eukaryota</taxon>
        <taxon>Metazoa</taxon>
        <taxon>Ecdysozoa</taxon>
        <taxon>Arthropoda</taxon>
        <taxon>Hexapoda</taxon>
        <taxon>Insecta</taxon>
        <taxon>Pterygota</taxon>
        <taxon>Neoptera</taxon>
        <taxon>Endopterygota</taxon>
        <taxon>Hymenoptera</taxon>
        <taxon>Apocrita</taxon>
        <taxon>Proctotrupomorpha</taxon>
        <taxon>Chalcidoidea</taxon>
        <taxon>Trichogrammatidae</taxon>
        <taxon>Trichogramma</taxon>
    </lineage>
</organism>
<keyword evidence="2" id="KW-1185">Reference proteome</keyword>
<reference evidence="1 2" key="1">
    <citation type="submission" date="2020-02" db="EMBL/GenBank/DDBJ databases">
        <authorList>
            <person name="Ferguson B K."/>
        </authorList>
    </citation>
    <scope>NUCLEOTIDE SEQUENCE [LARGE SCALE GENOMIC DNA]</scope>
</reference>
<evidence type="ECO:0000313" key="2">
    <source>
        <dbReference type="Proteomes" id="UP000479190"/>
    </source>
</evidence>
<dbReference type="AlphaFoldDB" id="A0A6H5J5U4"/>
<protein>
    <submittedName>
        <fullName evidence="1">Uncharacterized protein</fullName>
    </submittedName>
</protein>
<dbReference type="Proteomes" id="UP000479190">
    <property type="component" value="Unassembled WGS sequence"/>
</dbReference>
<sequence length="198" mass="23058">MGETKRGWREIESFRRSSVDSRVGHGHREQITVGHARLRVYAQMHRMHRSRESIIESSHWMVGKVQRRCSSCSRNEFRADFATRRTVEQRYFICRTTAARLRHRRTYGRDTARLIRAQNTRARSCCVCYILARRKKSSRMCVVAAAAAIPLPTAGCLATQRTIQFPIFSAYTRSHFLDEKLRKQLFYSLITGAGFQLL</sequence>
<accession>A0A6H5J5U4</accession>
<dbReference type="EMBL" id="CADCXV010001227">
    <property type="protein sequence ID" value="CAB0042845.1"/>
    <property type="molecule type" value="Genomic_DNA"/>
</dbReference>
<proteinExistence type="predicted"/>
<name>A0A6H5J5U4_9HYME</name>
<evidence type="ECO:0000313" key="1">
    <source>
        <dbReference type="EMBL" id="CAB0042845.1"/>
    </source>
</evidence>
<gene>
    <name evidence="1" type="ORF">TBRA_LOCUS14439</name>
</gene>